<dbReference type="GO" id="GO:0005886">
    <property type="term" value="C:plasma membrane"/>
    <property type="evidence" value="ECO:0007669"/>
    <property type="project" value="TreeGrafter"/>
</dbReference>
<dbReference type="CDD" id="cd01129">
    <property type="entry name" value="PulE-GspE-like"/>
    <property type="match status" value="1"/>
</dbReference>
<dbReference type="PANTHER" id="PTHR30258">
    <property type="entry name" value="TYPE II SECRETION SYSTEM PROTEIN GSPE-RELATED"/>
    <property type="match status" value="1"/>
</dbReference>
<dbReference type="Pfam" id="PF00437">
    <property type="entry name" value="T2SSE"/>
    <property type="match status" value="1"/>
</dbReference>
<evidence type="ECO:0000256" key="2">
    <source>
        <dbReference type="ARBA" id="ARBA00022741"/>
    </source>
</evidence>
<dbReference type="GO" id="GO:0005524">
    <property type="term" value="F:ATP binding"/>
    <property type="evidence" value="ECO:0007669"/>
    <property type="project" value="UniProtKB-KW"/>
</dbReference>
<keyword evidence="6" id="KW-1185">Reference proteome</keyword>
<dbReference type="SUPFAM" id="SSF52540">
    <property type="entry name" value="P-loop containing nucleoside triphosphate hydrolases"/>
    <property type="match status" value="1"/>
</dbReference>
<dbReference type="InterPro" id="IPR037257">
    <property type="entry name" value="T2SS_E_N_sf"/>
</dbReference>
<evidence type="ECO:0000256" key="1">
    <source>
        <dbReference type="ARBA" id="ARBA00006611"/>
    </source>
</evidence>
<dbReference type="AlphaFoldDB" id="A0AA43Q394"/>
<name>A0AA43Q394_9GAMM</name>
<organism evidence="5 6">
    <name type="scientific">Candidatus Methylobacter titanis</name>
    <dbReference type="NCBI Taxonomy" id="3053457"/>
    <lineage>
        <taxon>Bacteria</taxon>
        <taxon>Pseudomonadati</taxon>
        <taxon>Pseudomonadota</taxon>
        <taxon>Gammaproteobacteria</taxon>
        <taxon>Methylococcales</taxon>
        <taxon>Methylococcaceae</taxon>
        <taxon>Methylobacter</taxon>
    </lineage>
</organism>
<dbReference type="InterPro" id="IPR027417">
    <property type="entry name" value="P-loop_NTPase"/>
</dbReference>
<dbReference type="GO" id="GO:0016887">
    <property type="term" value="F:ATP hydrolysis activity"/>
    <property type="evidence" value="ECO:0007669"/>
    <property type="project" value="TreeGrafter"/>
</dbReference>
<gene>
    <name evidence="5" type="ORF">PSU93_00535</name>
</gene>
<dbReference type="Gene3D" id="3.30.450.90">
    <property type="match status" value="1"/>
</dbReference>
<dbReference type="EMBL" id="JAQSDF010000001">
    <property type="protein sequence ID" value="MDI1229622.1"/>
    <property type="molecule type" value="Genomic_DNA"/>
</dbReference>
<sequence length="551" mass="61548">MSHKLRLGDHLLASNAITRLQLDYALQKQKVTEEHLGELLIRLGVVSEAVIAQALADHYGIDYHRPGVELSPDLEVLAQFSHELCRRQAFLPLRRNGHYIEALVGNANLGLVRKTIHRSCGLELMPIQAGFSAVLDEIRSAYRHEPIQLEALLDKEIQKLTADTDQVLSNDELLRCILMLAISERATDVHLQPDHKTIHISFRVDSVLRPVLALEKQLRRLIVSIKVRSNMDISDNLRPQDGRFSLQLQQAQYDIRVSTTITRFGENVVMRLLPSGSHVKSFLELGFLAEDLDKLNYFFAQPHGIVLFVGPTGSGKTTSMFAGIKKQALGGKNILSIEDPIEYEMPVIVQTQVNRKADFQFDKAIIHFLRHDPDVILVGEIRDSETARAAIQAAETGHLVLSTLHANSAFGVLPRLNGLEVSSRIIAGALIGVINQRLVRTVCTQCKQPDDTGIDLPQWLDMTEGITFYRGAGCRHCRWTGYHGRVPIYEILLVDSRFADAIAREGTLSELTAAARECGYVAMEDVAKKRLIHGETTVAELVRVMGHGSWR</sequence>
<protein>
    <submittedName>
        <fullName evidence="5">ATPase, T2SS/T4P/T4SS family</fullName>
    </submittedName>
</protein>
<dbReference type="PANTHER" id="PTHR30258:SF2">
    <property type="entry name" value="COMG OPERON PROTEIN 1"/>
    <property type="match status" value="1"/>
</dbReference>
<evidence type="ECO:0000313" key="5">
    <source>
        <dbReference type="EMBL" id="MDI1229622.1"/>
    </source>
</evidence>
<evidence type="ECO:0000259" key="4">
    <source>
        <dbReference type="PROSITE" id="PS00662"/>
    </source>
</evidence>
<keyword evidence="3" id="KW-0067">ATP-binding</keyword>
<dbReference type="SUPFAM" id="SSF160246">
    <property type="entry name" value="EspE N-terminal domain-like"/>
    <property type="match status" value="1"/>
</dbReference>
<comment type="similarity">
    <text evidence="1">Belongs to the GSP E family.</text>
</comment>
<dbReference type="Gene3D" id="1.10.40.70">
    <property type="match status" value="1"/>
</dbReference>
<evidence type="ECO:0000256" key="3">
    <source>
        <dbReference type="ARBA" id="ARBA00022840"/>
    </source>
</evidence>
<reference evidence="5" key="1">
    <citation type="submission" date="2023-01" db="EMBL/GenBank/DDBJ databases">
        <title>Biogeochemical cycle of methane in antarctic sediments.</title>
        <authorList>
            <person name="Roldan D.M."/>
            <person name="Menes R.J."/>
        </authorList>
    </citation>
    <scope>NUCLEOTIDE SEQUENCE [LARGE SCALE GENOMIC DNA]</scope>
    <source>
        <strain evidence="5">K-2018 MAG008</strain>
    </source>
</reference>
<evidence type="ECO:0000313" key="6">
    <source>
        <dbReference type="Proteomes" id="UP001160519"/>
    </source>
</evidence>
<dbReference type="InterPro" id="IPR001482">
    <property type="entry name" value="T2SS/T4SS_dom"/>
</dbReference>
<keyword evidence="2" id="KW-0547">Nucleotide-binding</keyword>
<dbReference type="Gene3D" id="3.40.50.300">
    <property type="entry name" value="P-loop containing nucleotide triphosphate hydrolases"/>
    <property type="match status" value="1"/>
</dbReference>
<dbReference type="Proteomes" id="UP001160519">
    <property type="component" value="Unassembled WGS sequence"/>
</dbReference>
<feature type="domain" description="Bacterial type II secretion system protein E" evidence="4">
    <location>
        <begin position="369"/>
        <end position="383"/>
    </location>
</feature>
<accession>A0AA43Q394</accession>
<comment type="caution">
    <text evidence="5">The sequence shown here is derived from an EMBL/GenBank/DDBJ whole genome shotgun (WGS) entry which is preliminary data.</text>
</comment>
<dbReference type="PROSITE" id="PS00662">
    <property type="entry name" value="T2SP_E"/>
    <property type="match status" value="1"/>
</dbReference>
<proteinExistence type="inferred from homology"/>